<dbReference type="AlphaFoldDB" id="A0A3E0HCZ2"/>
<evidence type="ECO:0000313" key="1">
    <source>
        <dbReference type="EMBL" id="REH42532.1"/>
    </source>
</evidence>
<evidence type="ECO:0000313" key="2">
    <source>
        <dbReference type="Proteomes" id="UP000256269"/>
    </source>
</evidence>
<dbReference type="RefSeq" id="WP_147328656.1">
    <property type="nucleotide sequence ID" value="NZ_CP144375.1"/>
</dbReference>
<proteinExistence type="predicted"/>
<dbReference type="OrthoDB" id="9822359at2"/>
<dbReference type="Proteomes" id="UP000256269">
    <property type="component" value="Unassembled WGS sequence"/>
</dbReference>
<reference evidence="1 2" key="1">
    <citation type="submission" date="2018-08" db="EMBL/GenBank/DDBJ databases">
        <title>Genomic Encyclopedia of Archaeal and Bacterial Type Strains, Phase II (KMG-II): from individual species to whole genera.</title>
        <authorList>
            <person name="Goeker M."/>
        </authorList>
    </citation>
    <scope>NUCLEOTIDE SEQUENCE [LARGE SCALE GENOMIC DNA]</scope>
    <source>
        <strain evidence="1 2">DSM 45791</strain>
    </source>
</reference>
<accession>A0A3E0HCZ2</accession>
<organism evidence="1 2">
    <name type="scientific">Kutzneria buriramensis</name>
    <dbReference type="NCBI Taxonomy" id="1045776"/>
    <lineage>
        <taxon>Bacteria</taxon>
        <taxon>Bacillati</taxon>
        <taxon>Actinomycetota</taxon>
        <taxon>Actinomycetes</taxon>
        <taxon>Pseudonocardiales</taxon>
        <taxon>Pseudonocardiaceae</taxon>
        <taxon>Kutzneria</taxon>
    </lineage>
</organism>
<sequence>MPRHSPLVSSVARLRRPYTGEPEWAVEPEVGGALADLSPLELAQLLGHAPGPVPDRVRRIVLPDAVDPAQQQLEAAVFDAASTISRPVFWMIQPRPDQVRLSLMPDVAAELVQALYARVPGLISRPIGMHVFLSHGPATIVLAGMGSERWTALMDDFAASAAPSSPVELAPLVSSLLRRSCLFPVPARIDDGVLRWEDGPTVEWIAAALAHPVTGLSVAQTLKLAATPASRA</sequence>
<protein>
    <submittedName>
        <fullName evidence="1">Uncharacterized protein</fullName>
    </submittedName>
</protein>
<dbReference type="EMBL" id="QUNO01000010">
    <property type="protein sequence ID" value="REH42532.1"/>
    <property type="molecule type" value="Genomic_DNA"/>
</dbReference>
<gene>
    <name evidence="1" type="ORF">BCF44_11026</name>
</gene>
<name>A0A3E0HCZ2_9PSEU</name>
<keyword evidence="2" id="KW-1185">Reference proteome</keyword>
<comment type="caution">
    <text evidence="1">The sequence shown here is derived from an EMBL/GenBank/DDBJ whole genome shotgun (WGS) entry which is preliminary data.</text>
</comment>